<reference evidence="2" key="2">
    <citation type="journal article" date="2007" name="Science">
        <title>Draft genome sequence of the sexually transmitted pathogen Trichomonas vaginalis.</title>
        <authorList>
            <person name="Carlton J.M."/>
            <person name="Hirt R.P."/>
            <person name="Silva J.C."/>
            <person name="Delcher A.L."/>
            <person name="Schatz M."/>
            <person name="Zhao Q."/>
            <person name="Wortman J.R."/>
            <person name="Bidwell S.L."/>
            <person name="Alsmark U.C.M."/>
            <person name="Besteiro S."/>
            <person name="Sicheritz-Ponten T."/>
            <person name="Noel C.J."/>
            <person name="Dacks J.B."/>
            <person name="Foster P.G."/>
            <person name="Simillion C."/>
            <person name="Van de Peer Y."/>
            <person name="Miranda-Saavedra D."/>
            <person name="Barton G.J."/>
            <person name="Westrop G.D."/>
            <person name="Mueller S."/>
            <person name="Dessi D."/>
            <person name="Fiori P.L."/>
            <person name="Ren Q."/>
            <person name="Paulsen I."/>
            <person name="Zhang H."/>
            <person name="Bastida-Corcuera F.D."/>
            <person name="Simoes-Barbosa A."/>
            <person name="Brown M.T."/>
            <person name="Hayes R.D."/>
            <person name="Mukherjee M."/>
            <person name="Okumura C.Y."/>
            <person name="Schneider R."/>
            <person name="Smith A.J."/>
            <person name="Vanacova S."/>
            <person name="Villalvazo M."/>
            <person name="Haas B.J."/>
            <person name="Pertea M."/>
            <person name="Feldblyum T.V."/>
            <person name="Utterback T.R."/>
            <person name="Shu C.L."/>
            <person name="Osoegawa K."/>
            <person name="de Jong P.J."/>
            <person name="Hrdy I."/>
            <person name="Horvathova L."/>
            <person name="Zubacova Z."/>
            <person name="Dolezal P."/>
            <person name="Malik S.B."/>
            <person name="Logsdon J.M. Jr."/>
            <person name="Henze K."/>
            <person name="Gupta A."/>
            <person name="Wang C.C."/>
            <person name="Dunne R.L."/>
            <person name="Upcroft J.A."/>
            <person name="Upcroft P."/>
            <person name="White O."/>
            <person name="Salzberg S.L."/>
            <person name="Tang P."/>
            <person name="Chiu C.-H."/>
            <person name="Lee Y.-S."/>
            <person name="Embley T.M."/>
            <person name="Coombs G.H."/>
            <person name="Mottram J.C."/>
            <person name="Tachezy J."/>
            <person name="Fraser-Liggett C.M."/>
            <person name="Johnson P.J."/>
        </authorList>
    </citation>
    <scope>NUCLEOTIDE SEQUENCE [LARGE SCALE GENOMIC DNA]</scope>
    <source>
        <strain evidence="2">G3</strain>
    </source>
</reference>
<dbReference type="VEuPathDB" id="TrichDB:TVAGG3_0876820"/>
<feature type="region of interest" description="Disordered" evidence="1">
    <location>
        <begin position="121"/>
        <end position="141"/>
    </location>
</feature>
<sequence length="423" mass="48380">MSPRFVRNEIHPSQYSNRSQNDDFYSSSLRSSPYQKYNFQSKPKNKTRNIQIDLSDSDSDEDLPDPKIYNSSSDDDEILKSDTEVFIKDLKSYKNYFNNLPSPSFNRNQYILPQSPKSAIQKRGLSISGSSSSPTKHFDKNDVKISNHFEISDSVAYEASNASPSNYNNESNVYSENKDCNENQEQSEPKERSIPLDATSTITFVEPEPSTQKSPSPKKFKTNEDIHQIFRELPQVDSIIQENNDDDDDMVFIPPKPDEVVKGDPMELFKKEFVSPFTDDQKSSFVPKAWDTLTETPAEFFETLQKNEDDEKMMADSEGWGQPMDEEHAKQFSLTEMDNPPAKRIRRVSSSRSQKTLLDQSMNSVSSEYMPPSKRKSILINTKGGALLEDSMLINMEDSTQNVYQMAEYADSENMDEMNSNPE</sequence>
<evidence type="ECO:0000256" key="1">
    <source>
        <dbReference type="SAM" id="MobiDB-lite"/>
    </source>
</evidence>
<dbReference type="Proteomes" id="UP000001542">
    <property type="component" value="Unassembled WGS sequence"/>
</dbReference>
<name>A2GE47_TRIV3</name>
<proteinExistence type="predicted"/>
<dbReference type="RefSeq" id="XP_001297499.1">
    <property type="nucleotide sequence ID" value="XM_001297498.1"/>
</dbReference>
<feature type="region of interest" description="Disordered" evidence="1">
    <location>
        <begin position="160"/>
        <end position="195"/>
    </location>
</feature>
<dbReference type="EMBL" id="DS115297">
    <property type="protein sequence ID" value="EAX84569.1"/>
    <property type="molecule type" value="Genomic_DNA"/>
</dbReference>
<feature type="compositionally biased region" description="Basic and acidic residues" evidence="1">
    <location>
        <begin position="1"/>
        <end position="10"/>
    </location>
</feature>
<dbReference type="VEuPathDB" id="TrichDB:TVAG_122110"/>
<feature type="compositionally biased region" description="Polar residues" evidence="1">
    <location>
        <begin position="11"/>
        <end position="52"/>
    </location>
</feature>
<feature type="region of interest" description="Disordered" evidence="1">
    <location>
        <begin position="337"/>
        <end position="373"/>
    </location>
</feature>
<accession>A2GE47</accession>
<evidence type="ECO:0000313" key="2">
    <source>
        <dbReference type="EMBL" id="EAX84569.1"/>
    </source>
</evidence>
<reference evidence="2" key="1">
    <citation type="submission" date="2006-10" db="EMBL/GenBank/DDBJ databases">
        <authorList>
            <person name="Amadeo P."/>
            <person name="Zhao Q."/>
            <person name="Wortman J."/>
            <person name="Fraser-Liggett C."/>
            <person name="Carlton J."/>
        </authorList>
    </citation>
    <scope>NUCLEOTIDE SEQUENCE</scope>
    <source>
        <strain evidence="2">G3</strain>
    </source>
</reference>
<keyword evidence="3" id="KW-1185">Reference proteome</keyword>
<gene>
    <name evidence="2" type="ORF">TVAG_122110</name>
</gene>
<dbReference type="AlphaFoldDB" id="A2GE47"/>
<feature type="compositionally biased region" description="Basic and acidic residues" evidence="1">
    <location>
        <begin position="176"/>
        <end position="194"/>
    </location>
</feature>
<feature type="compositionally biased region" description="Polar residues" evidence="1">
    <location>
        <begin position="350"/>
        <end position="367"/>
    </location>
</feature>
<protein>
    <submittedName>
        <fullName evidence="2">Uncharacterized protein</fullName>
    </submittedName>
</protein>
<feature type="compositionally biased region" description="Low complexity" evidence="1">
    <location>
        <begin position="163"/>
        <end position="175"/>
    </location>
</feature>
<organism evidence="2 3">
    <name type="scientific">Trichomonas vaginalis (strain ATCC PRA-98 / G3)</name>
    <dbReference type="NCBI Taxonomy" id="412133"/>
    <lineage>
        <taxon>Eukaryota</taxon>
        <taxon>Metamonada</taxon>
        <taxon>Parabasalia</taxon>
        <taxon>Trichomonadida</taxon>
        <taxon>Trichomonadidae</taxon>
        <taxon>Trichomonas</taxon>
    </lineage>
</organism>
<evidence type="ECO:0000313" key="3">
    <source>
        <dbReference type="Proteomes" id="UP000001542"/>
    </source>
</evidence>
<dbReference type="KEGG" id="tva:4742202"/>
<feature type="region of interest" description="Disordered" evidence="1">
    <location>
        <begin position="1"/>
        <end position="76"/>
    </location>
</feature>
<dbReference type="InParanoid" id="A2GE47"/>